<name>A0A899NCS7_ECOLX</name>
<feature type="region of interest" description="Disordered" evidence="1">
    <location>
        <begin position="1"/>
        <end position="21"/>
    </location>
</feature>
<sequence>MNISQILGTRTSSAATSSQTTTQAAAAANPITASINKSTTRLQVQQTTATANLSTLGNFKASVSVAQTSAKSLTTLKDSSTSDEAKKALTAFISDFNKMVNSTKTAVTDTSGVNIISRGMTRAMTADFSRVDALRQMGFTKASDGSLKLDTAKFEAAFKASPSGVQGTLAKVGQMVDKAASKELASDGRISSSMSVLSSKSSNLQLQQSALLKLAQQYASLSSSSVSSALNFYKSGM</sequence>
<keyword evidence="2" id="KW-0614">Plasmid</keyword>
<evidence type="ECO:0000313" key="2">
    <source>
        <dbReference type="EMBL" id="QSM61568.1"/>
    </source>
</evidence>
<feature type="compositionally biased region" description="Polar residues" evidence="1">
    <location>
        <begin position="1"/>
        <end position="10"/>
    </location>
</feature>
<reference evidence="2" key="1">
    <citation type="journal article" name="Environ. Pollut.">
        <title>Investigating the effects of municipal and hospital wastewaters on horizontal gene transfer.</title>
        <authorList>
            <person name="Hutinel M."/>
            <person name="Fick J."/>
            <person name="Larsson D.G.J."/>
            <person name="Flach C.F."/>
        </authorList>
    </citation>
    <scope>NUCLEOTIDE SEQUENCE</scope>
    <source>
        <strain evidence="2">CV601</strain>
    </source>
</reference>
<proteinExistence type="predicted"/>
<organism evidence="2">
    <name type="scientific">Escherichia coli</name>
    <dbReference type="NCBI Taxonomy" id="562"/>
    <lineage>
        <taxon>Bacteria</taxon>
        <taxon>Pseudomonadati</taxon>
        <taxon>Pseudomonadota</taxon>
        <taxon>Gammaproteobacteria</taxon>
        <taxon>Enterobacterales</taxon>
        <taxon>Enterobacteriaceae</taxon>
        <taxon>Escherichia</taxon>
    </lineage>
</organism>
<dbReference type="EMBL" id="MW574941">
    <property type="protein sequence ID" value="QSM61568.1"/>
    <property type="molecule type" value="Genomic_DNA"/>
</dbReference>
<feature type="compositionally biased region" description="Low complexity" evidence="1">
    <location>
        <begin position="11"/>
        <end position="21"/>
    </location>
</feature>
<dbReference type="RefSeq" id="WP_209279626.1">
    <property type="nucleotide sequence ID" value="NZ_MW574941.1"/>
</dbReference>
<evidence type="ECO:0000256" key="1">
    <source>
        <dbReference type="SAM" id="MobiDB-lite"/>
    </source>
</evidence>
<geneLocation type="plasmid" evidence="2">
    <name>pTE_T100_2</name>
</geneLocation>
<protein>
    <recommendedName>
        <fullName evidence="3">Flagellar hook-associated protein 2 C-terminal domain-containing protein</fullName>
    </recommendedName>
</protein>
<evidence type="ECO:0008006" key="3">
    <source>
        <dbReference type="Google" id="ProtNLM"/>
    </source>
</evidence>
<gene>
    <name evidence="2" type="ORF">LDMDHDEC_00392</name>
</gene>
<dbReference type="AlphaFoldDB" id="A0A899NCS7"/>
<accession>A0A899NCS7</accession>